<feature type="chain" id="PRO_5003577918" description="Metallo-beta-lactamase domain-containing protein" evidence="1">
    <location>
        <begin position="22"/>
        <end position="276"/>
    </location>
</feature>
<dbReference type="InterPro" id="IPR044097">
    <property type="entry name" value="Bds1/SdsA1_MBL-fold"/>
</dbReference>
<dbReference type="EMBL" id="EAAA01001005">
    <property type="status" value="NOT_ANNOTATED_CDS"/>
    <property type="molecule type" value="Genomic_DNA"/>
</dbReference>
<dbReference type="OMA" id="YDERATF"/>
<keyword evidence="1" id="KW-0732">Signal</keyword>
<dbReference type="Gene3D" id="3.60.15.30">
    <property type="entry name" value="Metallo-beta-lactamase domain"/>
    <property type="match status" value="1"/>
</dbReference>
<evidence type="ECO:0000313" key="3">
    <source>
        <dbReference type="Ensembl" id="ENSCINP00000034770.1"/>
    </source>
</evidence>
<evidence type="ECO:0000259" key="2">
    <source>
        <dbReference type="SMART" id="SM00849"/>
    </source>
</evidence>
<accession>H2XYN6</accession>
<dbReference type="Proteomes" id="UP000008144">
    <property type="component" value="Chromosome 12"/>
</dbReference>
<dbReference type="CDD" id="cd07710">
    <property type="entry name" value="arylsulfatase_Sdsa1-like_MBL-fold"/>
    <property type="match status" value="1"/>
</dbReference>
<reference evidence="3" key="3">
    <citation type="submission" date="2025-08" db="UniProtKB">
        <authorList>
            <consortium name="Ensembl"/>
        </authorList>
    </citation>
    <scope>IDENTIFICATION</scope>
</reference>
<reference evidence="3" key="4">
    <citation type="submission" date="2025-09" db="UniProtKB">
        <authorList>
            <consortium name="Ensembl"/>
        </authorList>
    </citation>
    <scope>IDENTIFICATION</scope>
</reference>
<dbReference type="InParanoid" id="H2XYN6"/>
<dbReference type="GeneTree" id="ENSGT00390000001710"/>
<proteinExistence type="predicted"/>
<dbReference type="InterPro" id="IPR001279">
    <property type="entry name" value="Metallo-B-lactamas"/>
</dbReference>
<dbReference type="PANTHER" id="PTHR43223">
    <property type="entry name" value="ALKYL/ARYL-SULFATASE"/>
    <property type="match status" value="1"/>
</dbReference>
<dbReference type="InterPro" id="IPR036866">
    <property type="entry name" value="RibonucZ/Hydroxyglut_hydro"/>
</dbReference>
<reference evidence="3" key="2">
    <citation type="journal article" date="2008" name="Genome Biol.">
        <title>Improved genome assembly and evidence-based global gene model set for the chordate Ciona intestinalis: new insight into intron and operon populations.</title>
        <authorList>
            <person name="Satou Y."/>
            <person name="Mineta K."/>
            <person name="Ogasawara M."/>
            <person name="Sasakura Y."/>
            <person name="Shoguchi E."/>
            <person name="Ueno K."/>
            <person name="Yamada L."/>
            <person name="Matsumoto J."/>
            <person name="Wasserscheid J."/>
            <person name="Dewar K."/>
            <person name="Wiley G.B."/>
            <person name="Macmil S.L."/>
            <person name="Roe B.A."/>
            <person name="Zeller R.W."/>
            <person name="Hastings K.E."/>
            <person name="Lemaire P."/>
            <person name="Lindquist E."/>
            <person name="Endo T."/>
            <person name="Hotta K."/>
            <person name="Inaba K."/>
        </authorList>
    </citation>
    <scope>NUCLEOTIDE SEQUENCE [LARGE SCALE GENOMIC DNA]</scope>
    <source>
        <strain evidence="3">wild type</strain>
    </source>
</reference>
<organism evidence="3 4">
    <name type="scientific">Ciona intestinalis</name>
    <name type="common">Transparent sea squirt</name>
    <name type="synonym">Ascidia intestinalis</name>
    <dbReference type="NCBI Taxonomy" id="7719"/>
    <lineage>
        <taxon>Eukaryota</taxon>
        <taxon>Metazoa</taxon>
        <taxon>Chordata</taxon>
        <taxon>Tunicata</taxon>
        <taxon>Ascidiacea</taxon>
        <taxon>Phlebobranchia</taxon>
        <taxon>Cionidae</taxon>
        <taxon>Ciona</taxon>
    </lineage>
</organism>
<dbReference type="PANTHER" id="PTHR43223:SF2">
    <property type="entry name" value="METALLO-BETA-LACTAMASE DOMAIN-CONTAINING PROTEIN"/>
    <property type="match status" value="1"/>
</dbReference>
<dbReference type="InterPro" id="IPR052195">
    <property type="entry name" value="Bact_Alkyl/Aryl-Sulfatase"/>
</dbReference>
<keyword evidence="4" id="KW-1185">Reference proteome</keyword>
<dbReference type="SMART" id="SM00849">
    <property type="entry name" value="Lactamase_B"/>
    <property type="match status" value="1"/>
</dbReference>
<reference evidence="4" key="1">
    <citation type="journal article" date="2002" name="Science">
        <title>The draft genome of Ciona intestinalis: insights into chordate and vertebrate origins.</title>
        <authorList>
            <person name="Dehal P."/>
            <person name="Satou Y."/>
            <person name="Campbell R.K."/>
            <person name="Chapman J."/>
            <person name="Degnan B."/>
            <person name="De Tomaso A."/>
            <person name="Davidson B."/>
            <person name="Di Gregorio A."/>
            <person name="Gelpke M."/>
            <person name="Goodstein D.M."/>
            <person name="Harafuji N."/>
            <person name="Hastings K.E."/>
            <person name="Ho I."/>
            <person name="Hotta K."/>
            <person name="Huang W."/>
            <person name="Kawashima T."/>
            <person name="Lemaire P."/>
            <person name="Martinez D."/>
            <person name="Meinertzhagen I.A."/>
            <person name="Necula S."/>
            <person name="Nonaka M."/>
            <person name="Putnam N."/>
            <person name="Rash S."/>
            <person name="Saiga H."/>
            <person name="Satake M."/>
            <person name="Terry A."/>
            <person name="Yamada L."/>
            <person name="Wang H.G."/>
            <person name="Awazu S."/>
            <person name="Azumi K."/>
            <person name="Boore J."/>
            <person name="Branno M."/>
            <person name="Chin-Bow S."/>
            <person name="DeSantis R."/>
            <person name="Doyle S."/>
            <person name="Francino P."/>
            <person name="Keys D.N."/>
            <person name="Haga S."/>
            <person name="Hayashi H."/>
            <person name="Hino K."/>
            <person name="Imai K.S."/>
            <person name="Inaba K."/>
            <person name="Kano S."/>
            <person name="Kobayashi K."/>
            <person name="Kobayashi M."/>
            <person name="Lee B.I."/>
            <person name="Makabe K.W."/>
            <person name="Manohar C."/>
            <person name="Matassi G."/>
            <person name="Medina M."/>
            <person name="Mochizuki Y."/>
            <person name="Mount S."/>
            <person name="Morishita T."/>
            <person name="Miura S."/>
            <person name="Nakayama A."/>
            <person name="Nishizaka S."/>
            <person name="Nomoto H."/>
            <person name="Ohta F."/>
            <person name="Oishi K."/>
            <person name="Rigoutsos I."/>
            <person name="Sano M."/>
            <person name="Sasaki A."/>
            <person name="Sasakura Y."/>
            <person name="Shoguchi E."/>
            <person name="Shin-i T."/>
            <person name="Spagnuolo A."/>
            <person name="Stainier D."/>
            <person name="Suzuki M.M."/>
            <person name="Tassy O."/>
            <person name="Takatori N."/>
            <person name="Tokuoka M."/>
            <person name="Yagi K."/>
            <person name="Yoshizaki F."/>
            <person name="Wada S."/>
            <person name="Zhang C."/>
            <person name="Hyatt P.D."/>
            <person name="Larimer F."/>
            <person name="Detter C."/>
            <person name="Doggett N."/>
            <person name="Glavina T."/>
            <person name="Hawkins T."/>
            <person name="Richardson P."/>
            <person name="Lucas S."/>
            <person name="Kohara Y."/>
            <person name="Levine M."/>
            <person name="Satoh N."/>
            <person name="Rokhsar D.S."/>
        </authorList>
    </citation>
    <scope>NUCLEOTIDE SEQUENCE [LARGE SCALE GENOMIC DNA]</scope>
</reference>
<dbReference type="GO" id="GO:0018741">
    <property type="term" value="F:linear primary-alkylsulfatase activity"/>
    <property type="evidence" value="ECO:0007669"/>
    <property type="project" value="InterPro"/>
</dbReference>
<feature type="domain" description="Metallo-beta-lactamase" evidence="2">
    <location>
        <begin position="64"/>
        <end position="275"/>
    </location>
</feature>
<evidence type="ECO:0000313" key="4">
    <source>
        <dbReference type="Proteomes" id="UP000008144"/>
    </source>
</evidence>
<dbReference type="SUPFAM" id="SSF56281">
    <property type="entry name" value="Metallo-hydrolase/oxidoreductase"/>
    <property type="match status" value="1"/>
</dbReference>
<feature type="signal peptide" evidence="1">
    <location>
        <begin position="1"/>
        <end position="21"/>
    </location>
</feature>
<dbReference type="GO" id="GO:0018909">
    <property type="term" value="P:dodecyl sulfate metabolic process"/>
    <property type="evidence" value="ECO:0007669"/>
    <property type="project" value="InterPro"/>
</dbReference>
<dbReference type="AlphaFoldDB" id="H2XYN6"/>
<protein>
    <recommendedName>
        <fullName evidence="2">Metallo-beta-lactamase domain-containing protein</fullName>
    </recommendedName>
</protein>
<dbReference type="FunFam" id="3.60.15.30:FF:000002">
    <property type="entry name" value="Uncharacterized protein"/>
    <property type="match status" value="1"/>
</dbReference>
<dbReference type="Ensembl" id="ENSCINT00000035618.1">
    <property type="protein sequence ID" value="ENSCINP00000034770.1"/>
    <property type="gene ID" value="ENSCING00000019551.1"/>
</dbReference>
<dbReference type="EMBL" id="EAAA01001006">
    <property type="status" value="NOT_ANNOTATED_CDS"/>
    <property type="molecule type" value="Genomic_DNA"/>
</dbReference>
<evidence type="ECO:0000256" key="1">
    <source>
        <dbReference type="SAM" id="SignalP"/>
    </source>
</evidence>
<dbReference type="HOGENOM" id="CLU_094808_0_0_1"/>
<name>H2XYN6_CIOIN</name>
<dbReference type="Pfam" id="PF00753">
    <property type="entry name" value="Lactamase_B"/>
    <property type="match status" value="1"/>
</dbReference>
<sequence length="276" mass="30686">MELLSFSVILLLASTNTAVGAQGTNQSPTVTEANQNLDNRTELAKAARIINVGDGIYCANGYSLSNMIMIEGTTGILIIDTLESSEWATFVYKEFRKITSKPLMGIVVTHFHSDHFQGNIPLLEDAKNNGWSVNVYAHSSTARLVAENEFTQPIRTLRSARQFGGILSEQENANGSVNIDYKPSSKLVLEPLKVTHTYDERATFTVAGITFDLIHTPGETEDQTTVWIPSKRAVFPGDNIYQAFPNLYTIRGAPYRNVKHWYESLDITRNLGADYM</sequence>